<sequence>MKHLAIRIFTLLAVLLLPSMLFNAPLAATANPLPANPVNIAVRTPATSSVLQLQFNQPVRWEQVLAQLQATGLDARWGQLTKPSEQIELEILRTLVITDLEVLGQRWGRQGKHGLLRASVELIAQLKALPLVPRQPVSMNIDQVRLYARFNPLLSGDYQLHLPPRSNVVWAQGLVHLPGKRPFVGGGFAYDYGRRLTLLSGAEQHQVWIIQPDGKIMSSPVDPFAPVFVGVAPGATLYVGFANLPTQFADLNQRIMTLFANREI</sequence>
<evidence type="ECO:0000313" key="4">
    <source>
        <dbReference type="EMBL" id="MFD1007257.1"/>
    </source>
</evidence>
<dbReference type="Proteomes" id="UP001597048">
    <property type="component" value="Unassembled WGS sequence"/>
</dbReference>
<feature type="domain" description="Capsule biosynthesis GfcC-like N-terminal" evidence="3">
    <location>
        <begin position="41"/>
        <end position="165"/>
    </location>
</feature>
<accession>A0ABW3KE93</accession>
<comment type="caution">
    <text evidence="4">The sequence shown here is derived from an EMBL/GenBank/DDBJ whole genome shotgun (WGS) entry which is preliminary data.</text>
</comment>
<protein>
    <submittedName>
        <fullName evidence="4">Capsule biosynthesis GfcC family protein</fullName>
    </submittedName>
</protein>
<proteinExistence type="predicted"/>
<evidence type="ECO:0000259" key="3">
    <source>
        <dbReference type="Pfam" id="PF20616"/>
    </source>
</evidence>
<dbReference type="InterPro" id="IPR046459">
    <property type="entry name" value="Caps_syn_GfcC_N"/>
</dbReference>
<dbReference type="Gene3D" id="3.10.560.10">
    <property type="entry name" value="Outer membrane lipoprotein wza domain like"/>
    <property type="match status" value="1"/>
</dbReference>
<keyword evidence="1" id="KW-0732">Signal</keyword>
<dbReference type="Gene3D" id="3.10.20.700">
    <property type="match status" value="1"/>
</dbReference>
<dbReference type="Pfam" id="PF06251">
    <property type="entry name" value="Caps_syn_GfcC_C"/>
    <property type="match status" value="1"/>
</dbReference>
<name>A0ABW3KE93_9GAMM</name>
<dbReference type="Pfam" id="PF20616">
    <property type="entry name" value="Caps_syn_GfcC_N"/>
    <property type="match status" value="1"/>
</dbReference>
<dbReference type="InterPro" id="IPR010425">
    <property type="entry name" value="Caps_synth_GfcC-like_C"/>
</dbReference>
<evidence type="ECO:0000259" key="2">
    <source>
        <dbReference type="Pfam" id="PF06251"/>
    </source>
</evidence>
<reference evidence="5" key="1">
    <citation type="journal article" date="2019" name="Int. J. Syst. Evol. Microbiol.">
        <title>The Global Catalogue of Microorganisms (GCM) 10K type strain sequencing project: providing services to taxonomists for standard genome sequencing and annotation.</title>
        <authorList>
            <consortium name="The Broad Institute Genomics Platform"/>
            <consortium name="The Broad Institute Genome Sequencing Center for Infectious Disease"/>
            <person name="Wu L."/>
            <person name="Ma J."/>
        </authorList>
    </citation>
    <scope>NUCLEOTIDE SEQUENCE [LARGE SCALE GENOMIC DNA]</scope>
    <source>
        <strain evidence="5">CCUG 60525</strain>
    </source>
</reference>
<evidence type="ECO:0000256" key="1">
    <source>
        <dbReference type="SAM" id="SignalP"/>
    </source>
</evidence>
<feature type="chain" id="PRO_5046440078" evidence="1">
    <location>
        <begin position="31"/>
        <end position="264"/>
    </location>
</feature>
<organism evidence="4 5">
    <name type="scientific">Oceanisphaera ostreae</name>
    <dbReference type="NCBI Taxonomy" id="914151"/>
    <lineage>
        <taxon>Bacteria</taxon>
        <taxon>Pseudomonadati</taxon>
        <taxon>Pseudomonadota</taxon>
        <taxon>Gammaproteobacteria</taxon>
        <taxon>Aeromonadales</taxon>
        <taxon>Aeromonadaceae</taxon>
        <taxon>Oceanisphaera</taxon>
    </lineage>
</organism>
<dbReference type="RefSeq" id="WP_379557183.1">
    <property type="nucleotide sequence ID" value="NZ_JBHTJS010000010.1"/>
</dbReference>
<keyword evidence="5" id="KW-1185">Reference proteome</keyword>
<evidence type="ECO:0000313" key="5">
    <source>
        <dbReference type="Proteomes" id="UP001597048"/>
    </source>
</evidence>
<feature type="signal peptide" evidence="1">
    <location>
        <begin position="1"/>
        <end position="30"/>
    </location>
</feature>
<dbReference type="EMBL" id="JBHTJS010000010">
    <property type="protein sequence ID" value="MFD1007257.1"/>
    <property type="molecule type" value="Genomic_DNA"/>
</dbReference>
<feature type="domain" description="Capsule biosynthesis GfcC-like C-terminal" evidence="2">
    <location>
        <begin position="178"/>
        <end position="262"/>
    </location>
</feature>
<gene>
    <name evidence="4" type="ORF">ACFQ1C_03680</name>
</gene>